<dbReference type="EMBL" id="JBHSZG010000001">
    <property type="protein sequence ID" value="MFC7136153.1"/>
    <property type="molecule type" value="Genomic_DNA"/>
</dbReference>
<proteinExistence type="predicted"/>
<gene>
    <name evidence="1" type="ORF">ACFQRB_05485</name>
</gene>
<accession>A0ABD5XRM1</accession>
<keyword evidence="2" id="KW-1185">Reference proteome</keyword>
<dbReference type="AlphaFoldDB" id="A0ABD5XRM1"/>
<reference evidence="1 2" key="1">
    <citation type="journal article" date="2019" name="Int. J. Syst. Evol. Microbiol.">
        <title>The Global Catalogue of Microorganisms (GCM) 10K type strain sequencing project: providing services to taxonomists for standard genome sequencing and annotation.</title>
        <authorList>
            <consortium name="The Broad Institute Genomics Platform"/>
            <consortium name="The Broad Institute Genome Sequencing Center for Infectious Disease"/>
            <person name="Wu L."/>
            <person name="Ma J."/>
        </authorList>
    </citation>
    <scope>NUCLEOTIDE SEQUENCE [LARGE SCALE GENOMIC DNA]</scope>
    <source>
        <strain evidence="1 2">DT92</strain>
    </source>
</reference>
<protein>
    <submittedName>
        <fullName evidence="1">Uncharacterized protein</fullName>
    </submittedName>
</protein>
<dbReference type="Proteomes" id="UP001596368">
    <property type="component" value="Unassembled WGS sequence"/>
</dbReference>
<sequence>MRHRLPGDPGGRGERIWEAIADRYTAAFDDDADAAALRGRWW</sequence>
<evidence type="ECO:0000313" key="2">
    <source>
        <dbReference type="Proteomes" id="UP001596368"/>
    </source>
</evidence>
<evidence type="ECO:0000313" key="1">
    <source>
        <dbReference type="EMBL" id="MFC7136153.1"/>
    </source>
</evidence>
<comment type="caution">
    <text evidence="1">The sequence shown here is derived from an EMBL/GenBank/DDBJ whole genome shotgun (WGS) entry which is preliminary data.</text>
</comment>
<organism evidence="1 2">
    <name type="scientific">Halobaculum litoreum</name>
    <dbReference type="NCBI Taxonomy" id="3031998"/>
    <lineage>
        <taxon>Archaea</taxon>
        <taxon>Methanobacteriati</taxon>
        <taxon>Methanobacteriota</taxon>
        <taxon>Stenosarchaea group</taxon>
        <taxon>Halobacteria</taxon>
        <taxon>Halobacteriales</taxon>
        <taxon>Haloferacaceae</taxon>
        <taxon>Halobaculum</taxon>
    </lineage>
</organism>
<name>A0ABD5XRM1_9EURY</name>